<dbReference type="Proteomes" id="UP000594263">
    <property type="component" value="Unplaced"/>
</dbReference>
<dbReference type="Gramene" id="Kaladp0259s0001.1.v1.1">
    <property type="protein sequence ID" value="Kaladp0259s0001.1.v1.1"/>
    <property type="gene ID" value="Kaladp0259s0001.v1.1"/>
</dbReference>
<protein>
    <submittedName>
        <fullName evidence="2">Uncharacterized protein</fullName>
    </submittedName>
</protein>
<sequence length="78" mass="8467">MVVRHGAAFHPGETRNASKSFIGSINYQRSNPGQLEASTNQELHRRITMFKLNSFQDSLGSVECLAPEAFGVAEGSVS</sequence>
<feature type="region of interest" description="Disordered" evidence="1">
    <location>
        <begin position="1"/>
        <end position="21"/>
    </location>
</feature>
<dbReference type="EnsemblPlants" id="Kaladp0259s0001.1.v1.1">
    <property type="protein sequence ID" value="Kaladp0259s0001.1.v1.1"/>
    <property type="gene ID" value="Kaladp0259s0001.v1.1"/>
</dbReference>
<dbReference type="AlphaFoldDB" id="A0A7N0V767"/>
<evidence type="ECO:0000313" key="3">
    <source>
        <dbReference type="Proteomes" id="UP000594263"/>
    </source>
</evidence>
<evidence type="ECO:0000313" key="2">
    <source>
        <dbReference type="EnsemblPlants" id="Kaladp0259s0001.1.v1.1"/>
    </source>
</evidence>
<evidence type="ECO:0000256" key="1">
    <source>
        <dbReference type="SAM" id="MobiDB-lite"/>
    </source>
</evidence>
<name>A0A7N0V767_KALFE</name>
<keyword evidence="3" id="KW-1185">Reference proteome</keyword>
<organism evidence="2 3">
    <name type="scientific">Kalanchoe fedtschenkoi</name>
    <name type="common">Lavender scallops</name>
    <name type="synonym">South American air plant</name>
    <dbReference type="NCBI Taxonomy" id="63787"/>
    <lineage>
        <taxon>Eukaryota</taxon>
        <taxon>Viridiplantae</taxon>
        <taxon>Streptophyta</taxon>
        <taxon>Embryophyta</taxon>
        <taxon>Tracheophyta</taxon>
        <taxon>Spermatophyta</taxon>
        <taxon>Magnoliopsida</taxon>
        <taxon>eudicotyledons</taxon>
        <taxon>Gunneridae</taxon>
        <taxon>Pentapetalae</taxon>
        <taxon>Saxifragales</taxon>
        <taxon>Crassulaceae</taxon>
        <taxon>Kalanchoe</taxon>
    </lineage>
</organism>
<reference evidence="2" key="1">
    <citation type="submission" date="2021-01" db="UniProtKB">
        <authorList>
            <consortium name="EnsemblPlants"/>
        </authorList>
    </citation>
    <scope>IDENTIFICATION</scope>
</reference>
<accession>A0A7N0V767</accession>
<proteinExistence type="predicted"/>